<comment type="caution">
    <text evidence="2">The sequence shown here is derived from an EMBL/GenBank/DDBJ whole genome shotgun (WGS) entry which is preliminary data.</text>
</comment>
<dbReference type="AlphaFoldDB" id="A0A840YDJ3"/>
<dbReference type="GO" id="GO:0003676">
    <property type="term" value="F:nucleic acid binding"/>
    <property type="evidence" value="ECO:0007669"/>
    <property type="project" value="InterPro"/>
</dbReference>
<reference evidence="2 3" key="1">
    <citation type="submission" date="2020-08" db="EMBL/GenBank/DDBJ databases">
        <title>Genomic Encyclopedia of Type Strains, Phase IV (KMG-IV): sequencing the most valuable type-strain genomes for metagenomic binning, comparative biology and taxonomic classification.</title>
        <authorList>
            <person name="Goeker M."/>
        </authorList>
    </citation>
    <scope>NUCLEOTIDE SEQUENCE [LARGE SCALE GENOMIC DNA]</scope>
    <source>
        <strain evidence="2 3">DSM 25895</strain>
    </source>
</reference>
<evidence type="ECO:0000259" key="1">
    <source>
        <dbReference type="Pfam" id="PF13358"/>
    </source>
</evidence>
<evidence type="ECO:0000313" key="2">
    <source>
        <dbReference type="EMBL" id="MBB5691983.1"/>
    </source>
</evidence>
<accession>A0A840YDJ3</accession>
<dbReference type="Gene3D" id="3.30.420.10">
    <property type="entry name" value="Ribonuclease H-like superfamily/Ribonuclease H"/>
    <property type="match status" value="1"/>
</dbReference>
<dbReference type="Proteomes" id="UP000562254">
    <property type="component" value="Unassembled WGS sequence"/>
</dbReference>
<gene>
    <name evidence="2" type="ORF">FHS88_004150</name>
</gene>
<dbReference type="NCBIfam" id="NF033545">
    <property type="entry name" value="transpos_IS630"/>
    <property type="match status" value="1"/>
</dbReference>
<dbReference type="InterPro" id="IPR047655">
    <property type="entry name" value="Transpos_IS630-like"/>
</dbReference>
<dbReference type="Pfam" id="PF13358">
    <property type="entry name" value="DDE_3"/>
    <property type="match status" value="1"/>
</dbReference>
<dbReference type="InterPro" id="IPR038717">
    <property type="entry name" value="Tc1-like_DDE_dom"/>
</dbReference>
<dbReference type="InterPro" id="IPR036397">
    <property type="entry name" value="RNaseH_sf"/>
</dbReference>
<feature type="domain" description="Tc1-like transposase DDE" evidence="1">
    <location>
        <begin position="16"/>
        <end position="154"/>
    </location>
</feature>
<protein>
    <submittedName>
        <fullName evidence="2">Transposase</fullName>
    </submittedName>
</protein>
<proteinExistence type="predicted"/>
<sequence length="186" mass="20417">MTAALPAEARGRPLEVWWQDEARVGQQGTLTRVWAERGSRPAAPKDCRYSWAYLFGAVCPARGVAAGLVLPAANQRAMSLHLAEISRQVTPGAHAVVVMDGAGWHQRGPDLKVPANVTPLLLPPYAPELNPVENVWAFLRSNKLSNRVFDSYDAIVDACCDAWNWLADQPERITAIASRAYAQVKF</sequence>
<dbReference type="EMBL" id="JACIJE010000045">
    <property type="protein sequence ID" value="MBB5691983.1"/>
    <property type="molecule type" value="Genomic_DNA"/>
</dbReference>
<organism evidence="2 3">
    <name type="scientific">Neoroseomonas alkaliterrae</name>
    <dbReference type="NCBI Taxonomy" id="1452450"/>
    <lineage>
        <taxon>Bacteria</taxon>
        <taxon>Pseudomonadati</taxon>
        <taxon>Pseudomonadota</taxon>
        <taxon>Alphaproteobacteria</taxon>
        <taxon>Acetobacterales</taxon>
        <taxon>Acetobacteraceae</taxon>
        <taxon>Neoroseomonas</taxon>
    </lineage>
</organism>
<evidence type="ECO:0000313" key="3">
    <source>
        <dbReference type="Proteomes" id="UP000562254"/>
    </source>
</evidence>
<keyword evidence="3" id="KW-1185">Reference proteome</keyword>
<name>A0A840YDJ3_9PROT</name>